<evidence type="ECO:0000313" key="2">
    <source>
        <dbReference type="Proteomes" id="UP000240572"/>
    </source>
</evidence>
<dbReference type="InterPro" id="IPR027417">
    <property type="entry name" value="P-loop_NTPase"/>
</dbReference>
<reference evidence="1 2" key="1">
    <citation type="submission" date="2018-03" db="EMBL/GenBank/DDBJ databases">
        <title>Genomic Encyclopedia of Type Strains, Phase III (KMG-III): the genomes of soil and plant-associated and newly described type strains.</title>
        <authorList>
            <person name="Whitman W."/>
        </authorList>
    </citation>
    <scope>NUCLEOTIDE SEQUENCE [LARGE SCALE GENOMIC DNA]</scope>
    <source>
        <strain evidence="1 2">CGMCC 1.12700</strain>
    </source>
</reference>
<accession>A0A2P8CV17</accession>
<evidence type="ECO:0008006" key="3">
    <source>
        <dbReference type="Google" id="ProtNLM"/>
    </source>
</evidence>
<dbReference type="Gene3D" id="3.40.50.300">
    <property type="entry name" value="P-loop containing nucleotide triphosphate hydrolases"/>
    <property type="match status" value="1"/>
</dbReference>
<name>A0A2P8CV17_9BACT</name>
<sequence>MMKEKKGQIYLFSRAIRTGKTTALYNWVQDRPGAAGILTPDVHNRRVIYDIATKRYHTFEVADSYGGEKITIGRFLFAKEAFARARDILAAAVAQHPAWLVIDEAGKLELEQGEGLEPAILNTVRSYQSGQQDGQLLIVVRDSLLPQAINRYGLQDAIVLSEHLP</sequence>
<dbReference type="EMBL" id="PYGD01000014">
    <property type="protein sequence ID" value="PSK88813.1"/>
    <property type="molecule type" value="Genomic_DNA"/>
</dbReference>
<keyword evidence="2" id="KW-1185">Reference proteome</keyword>
<gene>
    <name evidence="1" type="ORF">B0I18_11424</name>
</gene>
<organism evidence="1 2">
    <name type="scientific">Taibaiella chishuiensis</name>
    <dbReference type="NCBI Taxonomy" id="1434707"/>
    <lineage>
        <taxon>Bacteria</taxon>
        <taxon>Pseudomonadati</taxon>
        <taxon>Bacteroidota</taxon>
        <taxon>Chitinophagia</taxon>
        <taxon>Chitinophagales</taxon>
        <taxon>Chitinophagaceae</taxon>
        <taxon>Taibaiella</taxon>
    </lineage>
</organism>
<comment type="caution">
    <text evidence="1">The sequence shown here is derived from an EMBL/GenBank/DDBJ whole genome shotgun (WGS) entry which is preliminary data.</text>
</comment>
<dbReference type="Proteomes" id="UP000240572">
    <property type="component" value="Unassembled WGS sequence"/>
</dbReference>
<dbReference type="AlphaFoldDB" id="A0A2P8CV17"/>
<proteinExistence type="predicted"/>
<evidence type="ECO:0000313" key="1">
    <source>
        <dbReference type="EMBL" id="PSK88813.1"/>
    </source>
</evidence>
<protein>
    <recommendedName>
        <fullName evidence="3">Nucleoside-triphosphatase THEP1</fullName>
    </recommendedName>
</protein>